<feature type="region of interest" description="Disordered" evidence="1">
    <location>
        <begin position="1"/>
        <end position="30"/>
    </location>
</feature>
<dbReference type="Proteomes" id="UP001165083">
    <property type="component" value="Unassembled WGS sequence"/>
</dbReference>
<evidence type="ECO:0000313" key="3">
    <source>
        <dbReference type="Proteomes" id="UP001165083"/>
    </source>
</evidence>
<dbReference type="EMBL" id="BSXW01012425">
    <property type="protein sequence ID" value="GMF64616.1"/>
    <property type="molecule type" value="Genomic_DNA"/>
</dbReference>
<comment type="caution">
    <text evidence="2">The sequence shown here is derived from an EMBL/GenBank/DDBJ whole genome shotgun (WGS) entry which is preliminary data.</text>
</comment>
<proteinExistence type="predicted"/>
<dbReference type="AlphaFoldDB" id="A0A9W6YIR4"/>
<evidence type="ECO:0000313" key="2">
    <source>
        <dbReference type="EMBL" id="GMF64616.1"/>
    </source>
</evidence>
<reference evidence="2" key="1">
    <citation type="submission" date="2023-04" db="EMBL/GenBank/DDBJ databases">
        <title>Phytophthora lilii NBRC 32176.</title>
        <authorList>
            <person name="Ichikawa N."/>
            <person name="Sato H."/>
            <person name="Tonouchi N."/>
        </authorList>
    </citation>
    <scope>NUCLEOTIDE SEQUENCE</scope>
    <source>
        <strain evidence="2">NBRC 32176</strain>
    </source>
</reference>
<feature type="compositionally biased region" description="Basic and acidic residues" evidence="1">
    <location>
        <begin position="15"/>
        <end position="30"/>
    </location>
</feature>
<name>A0A9W6YIR4_9STRA</name>
<gene>
    <name evidence="2" type="ORF">Plil01_001739800</name>
</gene>
<protein>
    <submittedName>
        <fullName evidence="2">Unnamed protein product</fullName>
    </submittedName>
</protein>
<feature type="compositionally biased region" description="Basic and acidic residues" evidence="1">
    <location>
        <begin position="44"/>
        <end position="66"/>
    </location>
</feature>
<evidence type="ECO:0000256" key="1">
    <source>
        <dbReference type="SAM" id="MobiDB-lite"/>
    </source>
</evidence>
<accession>A0A9W6YIR4</accession>
<keyword evidence="3" id="KW-1185">Reference proteome</keyword>
<organism evidence="2 3">
    <name type="scientific">Phytophthora lilii</name>
    <dbReference type="NCBI Taxonomy" id="2077276"/>
    <lineage>
        <taxon>Eukaryota</taxon>
        <taxon>Sar</taxon>
        <taxon>Stramenopiles</taxon>
        <taxon>Oomycota</taxon>
        <taxon>Peronosporomycetes</taxon>
        <taxon>Peronosporales</taxon>
        <taxon>Peronosporaceae</taxon>
        <taxon>Phytophthora</taxon>
    </lineage>
</organism>
<sequence length="124" mass="13540">MQANKKKQNAAADLEQAKDKQDTCAEPKKETIASTLQRVALVRADAHDQGEDPNVHHAAHDDRELGLDAGTLGPRGDLHSLIDPFALSAVVLPIRWAPRFFADMSAKSAYAIHHVVEEVIGRTL</sequence>
<feature type="region of interest" description="Disordered" evidence="1">
    <location>
        <begin position="43"/>
        <end position="70"/>
    </location>
</feature>